<dbReference type="AlphaFoldDB" id="A0A0V0QZV8"/>
<feature type="domain" description="Phospholipase/carboxylesterase/thioesterase" evidence="3">
    <location>
        <begin position="21"/>
        <end position="230"/>
    </location>
</feature>
<accession>A0A0V0QZV8</accession>
<dbReference type="SUPFAM" id="SSF53474">
    <property type="entry name" value="alpha/beta-Hydrolases"/>
    <property type="match status" value="1"/>
</dbReference>
<comment type="caution">
    <text evidence="4">The sequence shown here is derived from an EMBL/GenBank/DDBJ whole genome shotgun (WGS) entry which is preliminary data.</text>
</comment>
<dbReference type="Pfam" id="PF02230">
    <property type="entry name" value="Abhydrolase_2"/>
    <property type="match status" value="1"/>
</dbReference>
<dbReference type="GO" id="GO:0005737">
    <property type="term" value="C:cytoplasm"/>
    <property type="evidence" value="ECO:0007669"/>
    <property type="project" value="TreeGrafter"/>
</dbReference>
<dbReference type="GO" id="GO:0052689">
    <property type="term" value="F:carboxylic ester hydrolase activity"/>
    <property type="evidence" value="ECO:0007669"/>
    <property type="project" value="TreeGrafter"/>
</dbReference>
<evidence type="ECO:0000259" key="3">
    <source>
        <dbReference type="Pfam" id="PF02230"/>
    </source>
</evidence>
<reference evidence="4 5" key="1">
    <citation type="journal article" date="2015" name="Sci. Rep.">
        <title>Genome of the facultative scuticociliatosis pathogen Pseudocohnilembus persalinus provides insight into its virulence through horizontal gene transfer.</title>
        <authorList>
            <person name="Xiong J."/>
            <person name="Wang G."/>
            <person name="Cheng J."/>
            <person name="Tian M."/>
            <person name="Pan X."/>
            <person name="Warren A."/>
            <person name="Jiang C."/>
            <person name="Yuan D."/>
            <person name="Miao W."/>
        </authorList>
    </citation>
    <scope>NUCLEOTIDE SEQUENCE [LARGE SCALE GENOMIC DNA]</scope>
    <source>
        <strain evidence="4">36N120E</strain>
    </source>
</reference>
<dbReference type="PANTHER" id="PTHR10655">
    <property type="entry name" value="LYSOPHOSPHOLIPASE-RELATED"/>
    <property type="match status" value="1"/>
</dbReference>
<evidence type="ECO:0000256" key="2">
    <source>
        <dbReference type="ARBA" id="ARBA00022801"/>
    </source>
</evidence>
<keyword evidence="5" id="KW-1185">Reference proteome</keyword>
<protein>
    <recommendedName>
        <fullName evidence="3">Phospholipase/carboxylesterase/thioesterase domain-containing protein</fullName>
    </recommendedName>
</protein>
<dbReference type="InterPro" id="IPR003140">
    <property type="entry name" value="PLipase/COase/thioEstase"/>
</dbReference>
<dbReference type="InParanoid" id="A0A0V0QZV8"/>
<dbReference type="Proteomes" id="UP000054937">
    <property type="component" value="Unassembled WGS sequence"/>
</dbReference>
<dbReference type="InterPro" id="IPR050565">
    <property type="entry name" value="LYPA1-2/EST-like"/>
</dbReference>
<dbReference type="PANTHER" id="PTHR10655:SF17">
    <property type="entry name" value="LYSOPHOSPHOLIPASE-LIKE PROTEIN 1"/>
    <property type="match status" value="1"/>
</dbReference>
<dbReference type="EMBL" id="LDAU01000080">
    <property type="protein sequence ID" value="KRX07774.1"/>
    <property type="molecule type" value="Genomic_DNA"/>
</dbReference>
<dbReference type="OMA" id="LMFRTYN"/>
<evidence type="ECO:0000313" key="5">
    <source>
        <dbReference type="Proteomes" id="UP000054937"/>
    </source>
</evidence>
<sequence>MQTQHYNIEQKGDKGQHLYLNPKGTHKNTLIFMHGLGDTAKGYLDIFTSQINPVTPDTKVVLLTAPIRKVTVNFGMQMTSWFDFREFDIQPEHFDKAISVEEIVESTKMVNNVLTEEISILKDSKKVFIGGFSQGACMALHTGLQFDQQLGGILVFSGFAFPVTKQHEKNQNTKILITHGKDDQLLPWNKCEKTYKDILKRENDIKVEPLDNLDHGFNEQSFKLFKDFFNSLVK</sequence>
<name>A0A0V0QZV8_PSEPJ</name>
<gene>
    <name evidence="4" type="ORF">PPERSA_07524</name>
</gene>
<comment type="similarity">
    <text evidence="1">Belongs to the AB hydrolase superfamily. AB hydrolase 2 family.</text>
</comment>
<evidence type="ECO:0000256" key="1">
    <source>
        <dbReference type="ARBA" id="ARBA00006499"/>
    </source>
</evidence>
<organism evidence="4 5">
    <name type="scientific">Pseudocohnilembus persalinus</name>
    <name type="common">Ciliate</name>
    <dbReference type="NCBI Taxonomy" id="266149"/>
    <lineage>
        <taxon>Eukaryota</taxon>
        <taxon>Sar</taxon>
        <taxon>Alveolata</taxon>
        <taxon>Ciliophora</taxon>
        <taxon>Intramacronucleata</taxon>
        <taxon>Oligohymenophorea</taxon>
        <taxon>Scuticociliatia</taxon>
        <taxon>Philasterida</taxon>
        <taxon>Pseudocohnilembidae</taxon>
        <taxon>Pseudocohnilembus</taxon>
    </lineage>
</organism>
<evidence type="ECO:0000313" key="4">
    <source>
        <dbReference type="EMBL" id="KRX07774.1"/>
    </source>
</evidence>
<proteinExistence type="inferred from homology"/>
<keyword evidence="2" id="KW-0378">Hydrolase</keyword>
<dbReference type="Gene3D" id="3.40.50.1820">
    <property type="entry name" value="alpha/beta hydrolase"/>
    <property type="match status" value="1"/>
</dbReference>
<dbReference type="OrthoDB" id="2418081at2759"/>
<dbReference type="InterPro" id="IPR029058">
    <property type="entry name" value="AB_hydrolase_fold"/>
</dbReference>
<dbReference type="GO" id="GO:0008474">
    <property type="term" value="F:palmitoyl-(protein) hydrolase activity"/>
    <property type="evidence" value="ECO:0007669"/>
    <property type="project" value="TreeGrafter"/>
</dbReference>